<dbReference type="InterPro" id="IPR030678">
    <property type="entry name" value="Peptide/Ni-bd"/>
</dbReference>
<dbReference type="GO" id="GO:0015833">
    <property type="term" value="P:peptide transport"/>
    <property type="evidence" value="ECO:0007669"/>
    <property type="project" value="TreeGrafter"/>
</dbReference>
<evidence type="ECO:0000313" key="8">
    <source>
        <dbReference type="Proteomes" id="UP000033618"/>
    </source>
</evidence>
<dbReference type="Gene3D" id="3.40.190.10">
    <property type="entry name" value="Periplasmic binding protein-like II"/>
    <property type="match status" value="1"/>
</dbReference>
<dbReference type="Gene3D" id="3.10.105.10">
    <property type="entry name" value="Dipeptide-binding Protein, Domain 3"/>
    <property type="match status" value="1"/>
</dbReference>
<evidence type="ECO:0000256" key="2">
    <source>
        <dbReference type="ARBA" id="ARBA00005695"/>
    </source>
</evidence>
<dbReference type="InterPro" id="IPR000914">
    <property type="entry name" value="SBP_5_dom"/>
</dbReference>
<comment type="similarity">
    <text evidence="2">Belongs to the bacterial solute-binding protein 5 family.</text>
</comment>
<accession>A0A0F5JYC2</accession>
<dbReference type="STRING" id="28092.WM40_15280"/>
<dbReference type="GO" id="GO:0043190">
    <property type="term" value="C:ATP-binding cassette (ABC) transporter complex"/>
    <property type="evidence" value="ECO:0007669"/>
    <property type="project" value="InterPro"/>
</dbReference>
<gene>
    <name evidence="7" type="ORF">WM40_15280</name>
</gene>
<organism evidence="7 8">
    <name type="scientific">Robbsia andropogonis</name>
    <dbReference type="NCBI Taxonomy" id="28092"/>
    <lineage>
        <taxon>Bacteria</taxon>
        <taxon>Pseudomonadati</taxon>
        <taxon>Pseudomonadota</taxon>
        <taxon>Betaproteobacteria</taxon>
        <taxon>Burkholderiales</taxon>
        <taxon>Burkholderiaceae</taxon>
        <taxon>Robbsia</taxon>
    </lineage>
</organism>
<feature type="region of interest" description="Disordered" evidence="5">
    <location>
        <begin position="5"/>
        <end position="51"/>
    </location>
</feature>
<dbReference type="PANTHER" id="PTHR30290">
    <property type="entry name" value="PERIPLASMIC BINDING COMPONENT OF ABC TRANSPORTER"/>
    <property type="match status" value="1"/>
</dbReference>
<evidence type="ECO:0000256" key="1">
    <source>
        <dbReference type="ARBA" id="ARBA00004196"/>
    </source>
</evidence>
<dbReference type="InterPro" id="IPR039424">
    <property type="entry name" value="SBP_5"/>
</dbReference>
<dbReference type="PATRIC" id="fig|28092.6.peg.3608"/>
<comment type="caution">
    <text evidence="7">The sequence shown here is derived from an EMBL/GenBank/DDBJ whole genome shotgun (WGS) entry which is preliminary data.</text>
</comment>
<dbReference type="GO" id="GO:0030288">
    <property type="term" value="C:outer membrane-bounded periplasmic space"/>
    <property type="evidence" value="ECO:0007669"/>
    <property type="project" value="UniProtKB-ARBA"/>
</dbReference>
<keyword evidence="3" id="KW-0813">Transport</keyword>
<protein>
    <submittedName>
        <fullName evidence="7">ABC transporter substrate-binding protein</fullName>
    </submittedName>
</protein>
<dbReference type="EMBL" id="LAQU01000015">
    <property type="protein sequence ID" value="KKB62891.1"/>
    <property type="molecule type" value="Genomic_DNA"/>
</dbReference>
<comment type="subcellular location">
    <subcellularLocation>
        <location evidence="1">Cell envelope</location>
    </subcellularLocation>
</comment>
<evidence type="ECO:0000256" key="5">
    <source>
        <dbReference type="SAM" id="MobiDB-lite"/>
    </source>
</evidence>
<dbReference type="Proteomes" id="UP000033618">
    <property type="component" value="Unassembled WGS sequence"/>
</dbReference>
<dbReference type="GO" id="GO:1904680">
    <property type="term" value="F:peptide transmembrane transporter activity"/>
    <property type="evidence" value="ECO:0007669"/>
    <property type="project" value="TreeGrafter"/>
</dbReference>
<feature type="compositionally biased region" description="Low complexity" evidence="5">
    <location>
        <begin position="20"/>
        <end position="46"/>
    </location>
</feature>
<evidence type="ECO:0000256" key="3">
    <source>
        <dbReference type="ARBA" id="ARBA00022448"/>
    </source>
</evidence>
<evidence type="ECO:0000256" key="4">
    <source>
        <dbReference type="ARBA" id="ARBA00022729"/>
    </source>
</evidence>
<keyword evidence="8" id="KW-1185">Reference proteome</keyword>
<proteinExistence type="inferred from homology"/>
<feature type="domain" description="Solute-binding protein family 5" evidence="6">
    <location>
        <begin position="94"/>
        <end position="451"/>
    </location>
</feature>
<sequence length="558" mass="60482">MLCACGKSRTDAATTESRPASAVAAASGGSPETNALAAASGAGQSAPEKGGALTWGVTTEPVCFDPHRASQQNAFWIIRNFVDSLVFKNADGTYSPWLAKSWQTSSDGKAYIIDLRDDVHFTDGTRFDAAAVKANYDYILANVSTTSASASLLVHLDHVDVVSPFVVRLAMKQPDSTTLESLSSVKLGFLSPKSLSSGIDLCAGGPGLVGTGPFTFAAYQRGQFARFVRNTDYQWAPATSKHQGPAYLDQITYRFLPEASVRTGALSSGQVDLIEGVQPTDVSVFDRVEGFRYISGPSATTSFTLNVNYTVPPANDVRVRRALRDGFDLDGIVNSVYLGTVRRAWSNIGRDNPEYNAALKGSWGNRVKEANALLDEAGWTQRDKDGFRTKDGKRLSIEVGYPQPYVRDDRDTLIRAIQSALRQNLGFDLGLHINTAADFANQKATGNWTIYPNTDNPSDVAMELWDMLGDQGFLYNAIQNRDATLVGDINRARLLPVGAERTALLRQIQQRAVDQAYIVPLFAPAYHLAAKSTVNGISFEPQLDGPSGAYDLWLAHGK</sequence>
<dbReference type="AlphaFoldDB" id="A0A0F5JYC2"/>
<evidence type="ECO:0000259" key="6">
    <source>
        <dbReference type="Pfam" id="PF00496"/>
    </source>
</evidence>
<name>A0A0F5JYC2_9BURK</name>
<keyword evidence="4" id="KW-0732">Signal</keyword>
<dbReference type="Pfam" id="PF00496">
    <property type="entry name" value="SBP_bac_5"/>
    <property type="match status" value="1"/>
</dbReference>
<dbReference type="PANTHER" id="PTHR30290:SF10">
    <property type="entry name" value="PERIPLASMIC OLIGOPEPTIDE-BINDING PROTEIN-RELATED"/>
    <property type="match status" value="1"/>
</dbReference>
<dbReference type="PIRSF" id="PIRSF002741">
    <property type="entry name" value="MppA"/>
    <property type="match status" value="1"/>
</dbReference>
<evidence type="ECO:0000313" key="7">
    <source>
        <dbReference type="EMBL" id="KKB62891.1"/>
    </source>
</evidence>
<dbReference type="SUPFAM" id="SSF53850">
    <property type="entry name" value="Periplasmic binding protein-like II"/>
    <property type="match status" value="1"/>
</dbReference>
<reference evidence="7 8" key="1">
    <citation type="submission" date="2015-03" db="EMBL/GenBank/DDBJ databases">
        <title>Draft Genome Sequence of Burkholderia andropogonis type strain ICMP2807, isolated from Sorghum bicolor.</title>
        <authorList>
            <person name="Lopes-Santos L."/>
            <person name="Castro D.B."/>
            <person name="Ottoboni L.M."/>
            <person name="Park D."/>
            <person name="Weirc B.S."/>
            <person name="Destefano S.A."/>
        </authorList>
    </citation>
    <scope>NUCLEOTIDE SEQUENCE [LARGE SCALE GENOMIC DNA]</scope>
    <source>
        <strain evidence="7 8">ICMP2807</strain>
    </source>
</reference>